<reference evidence="1 2" key="1">
    <citation type="submission" date="2015-03" db="EMBL/GenBank/DDBJ databases">
        <authorList>
            <person name="Murphy D."/>
        </authorList>
    </citation>
    <scope>NUCLEOTIDE SEQUENCE [LARGE SCALE GENOMIC DNA]</scope>
    <source>
        <strain evidence="1 2">D16</strain>
    </source>
</reference>
<dbReference type="InterPro" id="IPR039421">
    <property type="entry name" value="Type_1_exporter"/>
</dbReference>
<dbReference type="InterPro" id="IPR027417">
    <property type="entry name" value="P-loop_NTPase"/>
</dbReference>
<sequence length="84" mass="9888">MLARPRVLVLDEATSAVDTRTELLIQQAMAELRRERTSFIIAHRLSTIRDADLILVMDAGRIIERGTHEELMWRHGRYWEMTRV</sequence>
<evidence type="ECO:0000313" key="1">
    <source>
        <dbReference type="EMBL" id="CQD18399.1"/>
    </source>
</evidence>
<dbReference type="AlphaFoldDB" id="A0A0U1DNT2"/>
<dbReference type="EMBL" id="CTEF01000003">
    <property type="protein sequence ID" value="CQD18399.1"/>
    <property type="molecule type" value="Genomic_DNA"/>
</dbReference>
<gene>
    <name evidence="1" type="ORF">BN970_04057</name>
</gene>
<dbReference type="PANTHER" id="PTHR24221:SF499">
    <property type="entry name" value="FATTY ACID ABC TRANSPORTER ATP-BINDING_PERMEASE PROTEIN"/>
    <property type="match status" value="1"/>
</dbReference>
<protein>
    <submittedName>
        <fullName evidence="1">ABC transporter</fullName>
    </submittedName>
</protein>
<dbReference type="Proteomes" id="UP000182227">
    <property type="component" value="Unassembled WGS sequence"/>
</dbReference>
<name>A0A0U1DNT2_9MYCO</name>
<dbReference type="Gene3D" id="3.40.50.300">
    <property type="entry name" value="P-loop containing nucleotide triphosphate hydrolases"/>
    <property type="match status" value="1"/>
</dbReference>
<proteinExistence type="predicted"/>
<accession>A0A0U1DNT2</accession>
<evidence type="ECO:0000313" key="2">
    <source>
        <dbReference type="Proteomes" id="UP000182227"/>
    </source>
</evidence>
<dbReference type="GO" id="GO:0042626">
    <property type="term" value="F:ATPase-coupled transmembrane transporter activity"/>
    <property type="evidence" value="ECO:0007669"/>
    <property type="project" value="TreeGrafter"/>
</dbReference>
<dbReference type="PANTHER" id="PTHR24221">
    <property type="entry name" value="ATP-BINDING CASSETTE SUB-FAMILY B"/>
    <property type="match status" value="1"/>
</dbReference>
<dbReference type="SUPFAM" id="SSF52540">
    <property type="entry name" value="P-loop containing nucleoside triphosphate hydrolases"/>
    <property type="match status" value="1"/>
</dbReference>
<organism evidence="1 2">
    <name type="scientific">Mycolicibacterium conceptionense</name>
    <dbReference type="NCBI Taxonomy" id="451644"/>
    <lineage>
        <taxon>Bacteria</taxon>
        <taxon>Bacillati</taxon>
        <taxon>Actinomycetota</taxon>
        <taxon>Actinomycetes</taxon>
        <taxon>Mycobacteriales</taxon>
        <taxon>Mycobacteriaceae</taxon>
        <taxon>Mycolicibacterium</taxon>
    </lineage>
</organism>